<protein>
    <submittedName>
        <fullName evidence="1">Uncharacterized protein</fullName>
    </submittedName>
</protein>
<dbReference type="AlphaFoldDB" id="A0AAU8J6Y0"/>
<organism evidence="1">
    <name type="scientific">Planktothricoides raciborskii GIHE-MW2</name>
    <dbReference type="NCBI Taxonomy" id="2792601"/>
    <lineage>
        <taxon>Bacteria</taxon>
        <taxon>Bacillati</taxon>
        <taxon>Cyanobacteriota</taxon>
        <taxon>Cyanophyceae</taxon>
        <taxon>Oscillatoriophycideae</taxon>
        <taxon>Oscillatoriales</taxon>
        <taxon>Oscillatoriaceae</taxon>
        <taxon>Planktothricoides</taxon>
    </lineage>
</organism>
<dbReference type="RefSeq" id="WP_190878793.1">
    <property type="nucleotide sequence ID" value="NZ_CP159837.1"/>
</dbReference>
<reference evidence="1" key="1">
    <citation type="submission" date="2024-07" db="EMBL/GenBank/DDBJ databases">
        <authorList>
            <person name="Kim Y.J."/>
            <person name="Jeong J.Y."/>
        </authorList>
    </citation>
    <scope>NUCLEOTIDE SEQUENCE</scope>
    <source>
        <strain evidence="1">GIHE-MW2</strain>
    </source>
</reference>
<dbReference type="EMBL" id="CP159837">
    <property type="protein sequence ID" value="XCM34891.1"/>
    <property type="molecule type" value="Genomic_DNA"/>
</dbReference>
<gene>
    <name evidence="1" type="ORF">ABWT76_003534</name>
</gene>
<name>A0AAU8J6Y0_9CYAN</name>
<accession>A0AAU8J6Y0</accession>
<sequence>MIQDNLFWLIERLPPVETIKLRCEPDYYGISHIIAAQTGRKNPPRSFAGWLHGWKFTPSFHVRQLAHWGSYEDMHLVATEEQVKILNGFGFNKAEAVGLPFIYSDDVKVQRKQNTLLVMPSHSLSYTEHRWNQEAYVKQVAKLKPYFSSIVACVHSACVSKGYWVSEFEKHDIPWITGASVDDKNALQRMKTIFQSFEYMTTNVLGSHIAYASYCACKVSIYGFYAIYSVKDFINDLFYKENPDLLEKSQTFWSEEWAKNNFPEFFVPPMEAIERQQWGADALGVKYQKSAKEIADLLGWSLSNQVQGYSQLCYRKLENKFKATQKQLQV</sequence>
<proteinExistence type="predicted"/>
<evidence type="ECO:0000313" key="1">
    <source>
        <dbReference type="EMBL" id="XCM34891.1"/>
    </source>
</evidence>